<sequence length="80" mass="9235">MSNVDCFEKKSMQASMRGRSSGFFEGLKCFDVLESFLDQALHLAYWDPLQVLNAHMIHPLNCASYVDTPKRLVDRYVFSQ</sequence>
<name>A0A0B7KH95_BIOOC</name>
<gene>
    <name evidence="1" type="ORF">BN869_000012582_1</name>
</gene>
<dbReference type="AlphaFoldDB" id="A0A0B7KH95"/>
<dbReference type="EMBL" id="CDPU01000068">
    <property type="protein sequence ID" value="CEO56524.1"/>
    <property type="molecule type" value="Genomic_DNA"/>
</dbReference>
<reference evidence="1" key="1">
    <citation type="submission" date="2015-01" db="EMBL/GenBank/DDBJ databases">
        <authorList>
            <person name="Durling Mikael"/>
        </authorList>
    </citation>
    <scope>NUCLEOTIDE SEQUENCE</scope>
</reference>
<accession>A0A0B7KH95</accession>
<proteinExistence type="predicted"/>
<evidence type="ECO:0000313" key="1">
    <source>
        <dbReference type="EMBL" id="CEO56524.1"/>
    </source>
</evidence>
<protein>
    <submittedName>
        <fullName evidence="1">Uncharacterized protein</fullName>
    </submittedName>
</protein>
<organism evidence="1">
    <name type="scientific">Bionectria ochroleuca</name>
    <name type="common">Gliocladium roseum</name>
    <dbReference type="NCBI Taxonomy" id="29856"/>
    <lineage>
        <taxon>Eukaryota</taxon>
        <taxon>Fungi</taxon>
        <taxon>Dikarya</taxon>
        <taxon>Ascomycota</taxon>
        <taxon>Pezizomycotina</taxon>
        <taxon>Sordariomycetes</taxon>
        <taxon>Hypocreomycetidae</taxon>
        <taxon>Hypocreales</taxon>
        <taxon>Bionectriaceae</taxon>
        <taxon>Clonostachys</taxon>
    </lineage>
</organism>